<feature type="non-terminal residue" evidence="1">
    <location>
        <position position="1"/>
    </location>
</feature>
<proteinExistence type="predicted"/>
<dbReference type="EMBL" id="JACEIK010008666">
    <property type="protein sequence ID" value="MCE3051506.1"/>
    <property type="molecule type" value="Genomic_DNA"/>
</dbReference>
<evidence type="ECO:0000313" key="1">
    <source>
        <dbReference type="EMBL" id="MCE3051506.1"/>
    </source>
</evidence>
<protein>
    <submittedName>
        <fullName evidence="1">Uncharacterized protein</fullName>
    </submittedName>
</protein>
<organism evidence="1 2">
    <name type="scientific">Datura stramonium</name>
    <name type="common">Jimsonweed</name>
    <name type="synonym">Common thornapple</name>
    <dbReference type="NCBI Taxonomy" id="4076"/>
    <lineage>
        <taxon>Eukaryota</taxon>
        <taxon>Viridiplantae</taxon>
        <taxon>Streptophyta</taxon>
        <taxon>Embryophyta</taxon>
        <taxon>Tracheophyta</taxon>
        <taxon>Spermatophyta</taxon>
        <taxon>Magnoliopsida</taxon>
        <taxon>eudicotyledons</taxon>
        <taxon>Gunneridae</taxon>
        <taxon>Pentapetalae</taxon>
        <taxon>asterids</taxon>
        <taxon>lamiids</taxon>
        <taxon>Solanales</taxon>
        <taxon>Solanaceae</taxon>
        <taxon>Solanoideae</taxon>
        <taxon>Datureae</taxon>
        <taxon>Datura</taxon>
    </lineage>
</organism>
<reference evidence="1 2" key="1">
    <citation type="journal article" date="2021" name="BMC Genomics">
        <title>Datura genome reveals duplications of psychoactive alkaloid biosynthetic genes and high mutation rate following tissue culture.</title>
        <authorList>
            <person name="Rajewski A."/>
            <person name="Carter-House D."/>
            <person name="Stajich J."/>
            <person name="Litt A."/>
        </authorList>
    </citation>
    <scope>NUCLEOTIDE SEQUENCE [LARGE SCALE GENOMIC DNA]</scope>
    <source>
        <strain evidence="1">AR-01</strain>
    </source>
</reference>
<accession>A0ABS8WNK1</accession>
<keyword evidence="2" id="KW-1185">Reference proteome</keyword>
<comment type="caution">
    <text evidence="1">The sequence shown here is derived from an EMBL/GenBank/DDBJ whole genome shotgun (WGS) entry which is preliminary data.</text>
</comment>
<dbReference type="Proteomes" id="UP000823775">
    <property type="component" value="Unassembled WGS sequence"/>
</dbReference>
<sequence>HGNMAYEQSASRELHENWRFQIYSSFLNDRSSFIIAHPGVLGILMRPASNNSFNNHGHHDYKTLRSASAVVDTNFVTLATLRDVKKLGLFCRTGCFLKSLDIVPLLHSIGSDVFELSSSTGMATLCVRITPPSSPATEIGDVDLDCYCASCCYGWLGVTRTRQHAVVVTPGRFGVEDLQILLLDPPVDALYLDIHFCQSIINIWLWQRRRVMTDFKYFDVQGSRFHHYEELSSITVDIY</sequence>
<gene>
    <name evidence="1" type="ORF">HAX54_050009</name>
</gene>
<name>A0ABS8WNK1_DATST</name>
<evidence type="ECO:0000313" key="2">
    <source>
        <dbReference type="Proteomes" id="UP000823775"/>
    </source>
</evidence>